<reference evidence="3" key="1">
    <citation type="journal article" date="2022" name="Toxins">
        <title>Genomic Analysis of Sphingopyxis sp. USTB-05 for Biodegrading Cyanobacterial Hepatotoxins.</title>
        <authorList>
            <person name="Liu C."/>
            <person name="Xu Q."/>
            <person name="Zhao Z."/>
            <person name="Zhang H."/>
            <person name="Liu X."/>
            <person name="Yin C."/>
            <person name="Liu Y."/>
            <person name="Yan H."/>
        </authorList>
    </citation>
    <scope>NUCLEOTIDE SEQUENCE</scope>
    <source>
        <strain evidence="3">NBD5</strain>
    </source>
</reference>
<evidence type="ECO:0000313" key="4">
    <source>
        <dbReference type="Proteomes" id="UP001056937"/>
    </source>
</evidence>
<dbReference type="EMBL" id="CP084930">
    <property type="protein sequence ID" value="USI73596.1"/>
    <property type="molecule type" value="Genomic_DNA"/>
</dbReference>
<accession>A0ABY4XA26</accession>
<name>A0ABY4XA26_9SPHN</name>
<evidence type="ECO:0000313" key="3">
    <source>
        <dbReference type="EMBL" id="USI73596.1"/>
    </source>
</evidence>
<evidence type="ECO:0000313" key="2">
    <source>
        <dbReference type="EMBL" id="USI72907.1"/>
    </source>
</evidence>
<organism evidence="3 4">
    <name type="scientific">Sphingomonas morindae</name>
    <dbReference type="NCBI Taxonomy" id="1541170"/>
    <lineage>
        <taxon>Bacteria</taxon>
        <taxon>Pseudomonadati</taxon>
        <taxon>Pseudomonadota</taxon>
        <taxon>Alphaproteobacteria</taxon>
        <taxon>Sphingomonadales</taxon>
        <taxon>Sphingomonadaceae</taxon>
        <taxon>Sphingomonas</taxon>
    </lineage>
</organism>
<gene>
    <name evidence="3" type="ORF">LHA26_03685</name>
    <name evidence="2" type="ORF">LHA26_16835</name>
</gene>
<dbReference type="EMBL" id="CP084930">
    <property type="protein sequence ID" value="USI72907.1"/>
    <property type="molecule type" value="Genomic_DNA"/>
</dbReference>
<sequence>MSAPGIFREPPAEERHAPTQRRDQLALLEEVLLSLIAKRLVAALGRETEMSASSGEIAAAVEI</sequence>
<proteinExistence type="predicted"/>
<dbReference type="RefSeq" id="WP_252166717.1">
    <property type="nucleotide sequence ID" value="NZ_CP084930.1"/>
</dbReference>
<feature type="compositionally biased region" description="Basic and acidic residues" evidence="1">
    <location>
        <begin position="10"/>
        <end position="20"/>
    </location>
</feature>
<keyword evidence="4" id="KW-1185">Reference proteome</keyword>
<dbReference type="Proteomes" id="UP001056937">
    <property type="component" value="Chromosome 1"/>
</dbReference>
<feature type="region of interest" description="Disordered" evidence="1">
    <location>
        <begin position="1"/>
        <end position="20"/>
    </location>
</feature>
<evidence type="ECO:0000256" key="1">
    <source>
        <dbReference type="SAM" id="MobiDB-lite"/>
    </source>
</evidence>
<protein>
    <submittedName>
        <fullName evidence="3">Uncharacterized protein</fullName>
    </submittedName>
</protein>